<dbReference type="AlphaFoldDB" id="A0AAE0ZDJ0"/>
<reference evidence="1" key="1">
    <citation type="journal article" date="2023" name="G3 (Bethesda)">
        <title>A reference genome for the long-term kleptoplast-retaining sea slug Elysia crispata morphotype clarki.</title>
        <authorList>
            <person name="Eastman K.E."/>
            <person name="Pendleton A.L."/>
            <person name="Shaikh M.A."/>
            <person name="Suttiyut T."/>
            <person name="Ogas R."/>
            <person name="Tomko P."/>
            <person name="Gavelis G."/>
            <person name="Widhalm J.R."/>
            <person name="Wisecaver J.H."/>
        </authorList>
    </citation>
    <scope>NUCLEOTIDE SEQUENCE</scope>
    <source>
        <strain evidence="1">ECLA1</strain>
    </source>
</reference>
<comment type="caution">
    <text evidence="1">The sequence shown here is derived from an EMBL/GenBank/DDBJ whole genome shotgun (WGS) entry which is preliminary data.</text>
</comment>
<gene>
    <name evidence="1" type="ORF">RRG08_047274</name>
</gene>
<sequence>MVNLRGLQASSANDGHANIIGENLKPDLVIGSTECSLTALPETNCDDTCISFNLCSVQLLEGKPGPRLEGNPRPETLQHTNSLTSCRGGKEAIHNIRFEKIK</sequence>
<dbReference type="EMBL" id="JAWDGP010004196">
    <property type="protein sequence ID" value="KAK3766751.1"/>
    <property type="molecule type" value="Genomic_DNA"/>
</dbReference>
<organism evidence="1 2">
    <name type="scientific">Elysia crispata</name>
    <name type="common">lettuce slug</name>
    <dbReference type="NCBI Taxonomy" id="231223"/>
    <lineage>
        <taxon>Eukaryota</taxon>
        <taxon>Metazoa</taxon>
        <taxon>Spiralia</taxon>
        <taxon>Lophotrochozoa</taxon>
        <taxon>Mollusca</taxon>
        <taxon>Gastropoda</taxon>
        <taxon>Heterobranchia</taxon>
        <taxon>Euthyneura</taxon>
        <taxon>Panpulmonata</taxon>
        <taxon>Sacoglossa</taxon>
        <taxon>Placobranchoidea</taxon>
        <taxon>Plakobranchidae</taxon>
        <taxon>Elysia</taxon>
    </lineage>
</organism>
<evidence type="ECO:0000313" key="1">
    <source>
        <dbReference type="EMBL" id="KAK3766751.1"/>
    </source>
</evidence>
<protein>
    <submittedName>
        <fullName evidence="1">Uncharacterized protein</fullName>
    </submittedName>
</protein>
<accession>A0AAE0ZDJ0</accession>
<proteinExistence type="predicted"/>
<name>A0AAE0ZDJ0_9GAST</name>
<evidence type="ECO:0000313" key="2">
    <source>
        <dbReference type="Proteomes" id="UP001283361"/>
    </source>
</evidence>
<keyword evidence="2" id="KW-1185">Reference proteome</keyword>
<dbReference type="Proteomes" id="UP001283361">
    <property type="component" value="Unassembled WGS sequence"/>
</dbReference>